<dbReference type="PANTHER" id="PTHR47926">
    <property type="entry name" value="PENTATRICOPEPTIDE REPEAT-CONTAINING PROTEIN"/>
    <property type="match status" value="1"/>
</dbReference>
<evidence type="ECO:0000313" key="3">
    <source>
        <dbReference type="EMBL" id="RXI02835.1"/>
    </source>
</evidence>
<dbReference type="Pfam" id="PF01535">
    <property type="entry name" value="PPR"/>
    <property type="match status" value="8"/>
</dbReference>
<name>A0A498KAH2_MALDO</name>
<dbReference type="OrthoDB" id="1903086at2759"/>
<organism evidence="3 4">
    <name type="scientific">Malus domestica</name>
    <name type="common">Apple</name>
    <name type="synonym">Pyrus malus</name>
    <dbReference type="NCBI Taxonomy" id="3750"/>
    <lineage>
        <taxon>Eukaryota</taxon>
        <taxon>Viridiplantae</taxon>
        <taxon>Streptophyta</taxon>
        <taxon>Embryophyta</taxon>
        <taxon>Tracheophyta</taxon>
        <taxon>Spermatophyta</taxon>
        <taxon>Magnoliopsida</taxon>
        <taxon>eudicotyledons</taxon>
        <taxon>Gunneridae</taxon>
        <taxon>Pentapetalae</taxon>
        <taxon>rosids</taxon>
        <taxon>fabids</taxon>
        <taxon>Rosales</taxon>
        <taxon>Rosaceae</taxon>
        <taxon>Amygdaloideae</taxon>
        <taxon>Maleae</taxon>
        <taxon>Malus</taxon>
    </lineage>
</organism>
<dbReference type="PANTHER" id="PTHR47926:SF425">
    <property type="entry name" value="REPEAT (TPR)-LIKE SUPERFAMILY PROTEIN, PUTATIVE-RELATED"/>
    <property type="match status" value="1"/>
</dbReference>
<dbReference type="Proteomes" id="UP000290289">
    <property type="component" value="Chromosome 3"/>
</dbReference>
<protein>
    <submittedName>
        <fullName evidence="3">Uncharacterized protein</fullName>
    </submittedName>
</protein>
<dbReference type="PROSITE" id="PS51257">
    <property type="entry name" value="PROKAR_LIPOPROTEIN"/>
    <property type="match status" value="1"/>
</dbReference>
<dbReference type="AlphaFoldDB" id="A0A498KAH2"/>
<dbReference type="InterPro" id="IPR011990">
    <property type="entry name" value="TPR-like_helical_dom_sf"/>
</dbReference>
<dbReference type="SMR" id="A0A498KAH2"/>
<feature type="repeat" description="PPR" evidence="2">
    <location>
        <begin position="207"/>
        <end position="237"/>
    </location>
</feature>
<dbReference type="PROSITE" id="PS51375">
    <property type="entry name" value="PPR"/>
    <property type="match status" value="7"/>
</dbReference>
<reference evidence="3 4" key="1">
    <citation type="submission" date="2018-10" db="EMBL/GenBank/DDBJ databases">
        <title>A high-quality apple genome assembly.</title>
        <authorList>
            <person name="Hu J."/>
        </authorList>
    </citation>
    <scope>NUCLEOTIDE SEQUENCE [LARGE SCALE GENOMIC DNA]</scope>
    <source>
        <strain evidence="4">cv. HFTH1</strain>
        <tissue evidence="3">Young leaf</tissue>
    </source>
</reference>
<dbReference type="Pfam" id="PF13041">
    <property type="entry name" value="PPR_2"/>
    <property type="match status" value="3"/>
</dbReference>
<dbReference type="InterPro" id="IPR046960">
    <property type="entry name" value="PPR_At4g14850-like_plant"/>
</dbReference>
<evidence type="ECO:0000313" key="4">
    <source>
        <dbReference type="Proteomes" id="UP000290289"/>
    </source>
</evidence>
<dbReference type="FunFam" id="1.25.40.10:FF:000606">
    <property type="entry name" value="Putative pentatricopeptide repeat-containing protein"/>
    <property type="match status" value="1"/>
</dbReference>
<evidence type="ECO:0000256" key="1">
    <source>
        <dbReference type="ARBA" id="ARBA00022737"/>
    </source>
</evidence>
<dbReference type="GO" id="GO:0099402">
    <property type="term" value="P:plant organ development"/>
    <property type="evidence" value="ECO:0007669"/>
    <property type="project" value="UniProtKB-ARBA"/>
</dbReference>
<comment type="caution">
    <text evidence="3">The sequence shown here is derived from an EMBL/GenBank/DDBJ whole genome shotgun (WGS) entry which is preliminary data.</text>
</comment>
<proteinExistence type="predicted"/>
<dbReference type="GO" id="GO:0003723">
    <property type="term" value="F:RNA binding"/>
    <property type="evidence" value="ECO:0007669"/>
    <property type="project" value="InterPro"/>
</dbReference>
<keyword evidence="4" id="KW-1185">Reference proteome</keyword>
<evidence type="ECO:0000256" key="2">
    <source>
        <dbReference type="PROSITE-ProRule" id="PRU00708"/>
    </source>
</evidence>
<gene>
    <name evidence="3" type="ORF">DVH24_002913</name>
</gene>
<dbReference type="GO" id="GO:0009451">
    <property type="term" value="P:RNA modification"/>
    <property type="evidence" value="ECO:0007669"/>
    <property type="project" value="InterPro"/>
</dbReference>
<feature type="repeat" description="PPR" evidence="2">
    <location>
        <begin position="143"/>
        <end position="177"/>
    </location>
</feature>
<dbReference type="Pfam" id="PF20431">
    <property type="entry name" value="E_motif"/>
    <property type="match status" value="1"/>
</dbReference>
<dbReference type="InterPro" id="IPR002885">
    <property type="entry name" value="PPR_rpt"/>
</dbReference>
<dbReference type="Pfam" id="PF12854">
    <property type="entry name" value="PPR_1"/>
    <property type="match status" value="1"/>
</dbReference>
<dbReference type="InterPro" id="IPR046848">
    <property type="entry name" value="E_motif"/>
</dbReference>
<feature type="repeat" description="PPR" evidence="2">
    <location>
        <begin position="402"/>
        <end position="436"/>
    </location>
</feature>
<dbReference type="EMBL" id="RDQH01000329">
    <property type="protein sequence ID" value="RXI02835.1"/>
    <property type="molecule type" value="Genomic_DNA"/>
</dbReference>
<dbReference type="FunFam" id="1.25.40.10:FF:000158">
    <property type="entry name" value="pentatricopeptide repeat-containing protein At2g33680"/>
    <property type="match status" value="1"/>
</dbReference>
<sequence>MPTILKTSFFLKHFSYCSVSRCKIHCSYLSTQACSKPQSVSKSRKASSFLVYCNSQITQNGRNGDIKQAESIFNRMPEKNTISWTAMLTAYAENGQTSKARKLFDEIPQRNIASYNAMITAYIRNKYMVGEAFELFSGMPERNEVSYSAMITGFVKAGMFDKAEKLYCEMPVRWREPVCSNVLINGYLKVGRTEDAVRVFEGMINSNVVSQSCMVDGYCKMGRIIDARNLFDQMLERNVVTWTALIDGYMKMGIFEAGFELFLDMSREGLVKVNSTTMAVLFEACGSFDRYQEGIQMHGLVSRKGFDYDVFLGNSVIIMYCRFGCMNEASKVFNMMNKKDVVSWNSLIAGYVQCAETEEAFRLFEVMPAKDIFSWTTMLSGFSCKGMTEKAMELFKMMPEKDDVAWTAVISGFVNNGQYEEALIWFIQMRREEIRINPLTLSSALSASASLASINEGMQIHALSFKMDMEFELSVQNSLVSMYSKCGNTVDANHIFRSITSPNTVSFNSLITGFAQNGFGKEALNLFRSMQNEDCEPNQITFLGVLSACVHMGLVEEGWQYFNSMKLEHNIEPGPDHYACMVDLLGRAGLLHEAVDLIHSMPFEPHTGVWGALLSASRTHLCLDLAQLATRKLIRLEPDDATPYVVLSNLYSTLGKMKDGNQVMMTKKSRGIRKSPGCSWITVKDKVHLFLAGDQSHLDSQAIKGLLSIISMEMGQLHFYR</sequence>
<feature type="repeat" description="PPR" evidence="2">
    <location>
        <begin position="238"/>
        <end position="272"/>
    </location>
</feature>
<dbReference type="Gene3D" id="1.25.40.10">
    <property type="entry name" value="Tetratricopeptide repeat domain"/>
    <property type="match status" value="5"/>
</dbReference>
<feature type="repeat" description="PPR" evidence="2">
    <location>
        <begin position="340"/>
        <end position="374"/>
    </location>
</feature>
<feature type="repeat" description="PPR" evidence="2">
    <location>
        <begin position="80"/>
        <end position="114"/>
    </location>
</feature>
<dbReference type="NCBIfam" id="TIGR00756">
    <property type="entry name" value="PPR"/>
    <property type="match status" value="11"/>
</dbReference>
<keyword evidence="1" id="KW-0677">Repeat</keyword>
<dbReference type="Gramene" id="mRNA:MD03G0209900">
    <property type="protein sequence ID" value="CDS:MD03G0209900.1"/>
    <property type="gene ID" value="MD03G0209900"/>
</dbReference>
<accession>A0A498KAH2</accession>
<feature type="repeat" description="PPR" evidence="2">
    <location>
        <begin position="503"/>
        <end position="537"/>
    </location>
</feature>